<proteinExistence type="inferred from homology"/>
<dbReference type="Proteomes" id="UP000502996">
    <property type="component" value="Chromosome"/>
</dbReference>
<dbReference type="EMBL" id="CP049257">
    <property type="protein sequence ID" value="QIG45709.1"/>
    <property type="molecule type" value="Genomic_DNA"/>
</dbReference>
<evidence type="ECO:0000256" key="2">
    <source>
        <dbReference type="ARBA" id="ARBA00022475"/>
    </source>
</evidence>
<evidence type="ECO:0000313" key="10">
    <source>
        <dbReference type="Proteomes" id="UP000502996"/>
    </source>
</evidence>
<reference evidence="9 10" key="1">
    <citation type="submission" date="2020-02" db="EMBL/GenBank/DDBJ databases">
        <title>Full genome sequence of Nocardioides sp. R-3366.</title>
        <authorList>
            <person name="Im W.-T."/>
        </authorList>
    </citation>
    <scope>NUCLEOTIDE SEQUENCE [LARGE SCALE GENOMIC DNA]</scope>
    <source>
        <strain evidence="9 10">R-3366</strain>
    </source>
</reference>
<evidence type="ECO:0000256" key="6">
    <source>
        <dbReference type="RuleBase" id="RU004057"/>
    </source>
</evidence>
<evidence type="ECO:0000256" key="3">
    <source>
        <dbReference type="ARBA" id="ARBA00022692"/>
    </source>
</evidence>
<evidence type="ECO:0000256" key="4">
    <source>
        <dbReference type="ARBA" id="ARBA00022989"/>
    </source>
</evidence>
<sequence>MGEVLGEFAAEAGTPGAEPRLMKLLADFDFGRQRRLARTRLLVRTGPALGLMGTLIPLSPALEGLASGDVATLSDNLRLAFSVTVLGLLVGAVAFALSLFRDRIYGQDGSDLEYVAAVLTADPEPEASRHREASR</sequence>
<comment type="similarity">
    <text evidence="6">Belongs to the exbB/tolQ family.</text>
</comment>
<dbReference type="Pfam" id="PF01618">
    <property type="entry name" value="MotA_ExbB"/>
    <property type="match status" value="1"/>
</dbReference>
<keyword evidence="6" id="KW-0653">Protein transport</keyword>
<evidence type="ECO:0000256" key="7">
    <source>
        <dbReference type="SAM" id="Phobius"/>
    </source>
</evidence>
<keyword evidence="10" id="KW-1185">Reference proteome</keyword>
<organism evidence="9 10">
    <name type="scientific">Nocardioides anomalus</name>
    <dbReference type="NCBI Taxonomy" id="2712223"/>
    <lineage>
        <taxon>Bacteria</taxon>
        <taxon>Bacillati</taxon>
        <taxon>Actinomycetota</taxon>
        <taxon>Actinomycetes</taxon>
        <taxon>Propionibacteriales</taxon>
        <taxon>Nocardioidaceae</taxon>
        <taxon>Nocardioides</taxon>
    </lineage>
</organism>
<dbReference type="KEGG" id="nano:G5V58_02760"/>
<dbReference type="InterPro" id="IPR050790">
    <property type="entry name" value="ExbB/TolQ_transport"/>
</dbReference>
<evidence type="ECO:0000256" key="5">
    <source>
        <dbReference type="ARBA" id="ARBA00023136"/>
    </source>
</evidence>
<gene>
    <name evidence="9" type="ORF">G5V58_02760</name>
</gene>
<feature type="transmembrane region" description="Helical" evidence="7">
    <location>
        <begin position="79"/>
        <end position="100"/>
    </location>
</feature>
<feature type="transmembrane region" description="Helical" evidence="7">
    <location>
        <begin position="41"/>
        <end position="59"/>
    </location>
</feature>
<dbReference type="PANTHER" id="PTHR30625">
    <property type="entry name" value="PROTEIN TOLQ"/>
    <property type="match status" value="1"/>
</dbReference>
<feature type="domain" description="MotA/TolQ/ExbB proton channel" evidence="8">
    <location>
        <begin position="39"/>
        <end position="96"/>
    </location>
</feature>
<evidence type="ECO:0000259" key="8">
    <source>
        <dbReference type="Pfam" id="PF01618"/>
    </source>
</evidence>
<protein>
    <recommendedName>
        <fullName evidence="8">MotA/TolQ/ExbB proton channel domain-containing protein</fullName>
    </recommendedName>
</protein>
<dbReference type="GO" id="GO:0005886">
    <property type="term" value="C:plasma membrane"/>
    <property type="evidence" value="ECO:0007669"/>
    <property type="project" value="UniProtKB-SubCell"/>
</dbReference>
<keyword evidence="6" id="KW-0813">Transport</keyword>
<keyword evidence="2" id="KW-1003">Cell membrane</keyword>
<dbReference type="PANTHER" id="PTHR30625:SF3">
    <property type="entry name" value="TOL-PAL SYSTEM PROTEIN TOLQ"/>
    <property type="match status" value="1"/>
</dbReference>
<dbReference type="GO" id="GO:0017038">
    <property type="term" value="P:protein import"/>
    <property type="evidence" value="ECO:0007669"/>
    <property type="project" value="TreeGrafter"/>
</dbReference>
<dbReference type="InterPro" id="IPR002898">
    <property type="entry name" value="MotA_ExbB_proton_chnl"/>
</dbReference>
<accession>A0A6G6WKE8</accession>
<keyword evidence="5 7" id="KW-0472">Membrane</keyword>
<evidence type="ECO:0000256" key="1">
    <source>
        <dbReference type="ARBA" id="ARBA00004651"/>
    </source>
</evidence>
<comment type="subcellular location">
    <subcellularLocation>
        <location evidence="1">Cell membrane</location>
        <topology evidence="1">Multi-pass membrane protein</topology>
    </subcellularLocation>
    <subcellularLocation>
        <location evidence="6">Membrane</location>
        <topology evidence="6">Multi-pass membrane protein</topology>
    </subcellularLocation>
</comment>
<keyword evidence="4 7" id="KW-1133">Transmembrane helix</keyword>
<keyword evidence="3 7" id="KW-0812">Transmembrane</keyword>
<evidence type="ECO:0000313" key="9">
    <source>
        <dbReference type="EMBL" id="QIG45709.1"/>
    </source>
</evidence>
<name>A0A6G6WKE8_9ACTN</name>
<dbReference type="AlphaFoldDB" id="A0A6G6WKE8"/>